<protein>
    <submittedName>
        <fullName evidence="3">Uncharacterized protein</fullName>
    </submittedName>
</protein>
<proteinExistence type="predicted"/>
<dbReference type="Proteomes" id="UP001362999">
    <property type="component" value="Unassembled WGS sequence"/>
</dbReference>
<feature type="region of interest" description="Disordered" evidence="1">
    <location>
        <begin position="99"/>
        <end position="118"/>
    </location>
</feature>
<dbReference type="EMBL" id="JAWWNJ010000083">
    <property type="protein sequence ID" value="KAK7001398.1"/>
    <property type="molecule type" value="Genomic_DNA"/>
</dbReference>
<name>A0AAW0A6D6_9AGAR</name>
<accession>A0AAW0A6D6</accession>
<keyword evidence="2" id="KW-0732">Signal</keyword>
<feature type="signal peptide" evidence="2">
    <location>
        <begin position="1"/>
        <end position="15"/>
    </location>
</feature>
<comment type="caution">
    <text evidence="3">The sequence shown here is derived from an EMBL/GenBank/DDBJ whole genome shotgun (WGS) entry which is preliminary data.</text>
</comment>
<evidence type="ECO:0000313" key="4">
    <source>
        <dbReference type="Proteomes" id="UP001362999"/>
    </source>
</evidence>
<sequence>MLLSTILFKFFTSNAETMLVSVQGKPMPVCNARQRTVPIEDAETMQVRVKLAIYFDSNAETMPVSAQSFEGQTYAALNRARARYTIEGIHRHVFELGSTPNSRESANPFKVEVEFEPE</sequence>
<feature type="chain" id="PRO_5043609108" evidence="2">
    <location>
        <begin position="16"/>
        <end position="118"/>
    </location>
</feature>
<organism evidence="3 4">
    <name type="scientific">Favolaschia claudopus</name>
    <dbReference type="NCBI Taxonomy" id="2862362"/>
    <lineage>
        <taxon>Eukaryota</taxon>
        <taxon>Fungi</taxon>
        <taxon>Dikarya</taxon>
        <taxon>Basidiomycota</taxon>
        <taxon>Agaricomycotina</taxon>
        <taxon>Agaricomycetes</taxon>
        <taxon>Agaricomycetidae</taxon>
        <taxon>Agaricales</taxon>
        <taxon>Marasmiineae</taxon>
        <taxon>Mycenaceae</taxon>
        <taxon>Favolaschia</taxon>
    </lineage>
</organism>
<keyword evidence="4" id="KW-1185">Reference proteome</keyword>
<evidence type="ECO:0000313" key="3">
    <source>
        <dbReference type="EMBL" id="KAK7001398.1"/>
    </source>
</evidence>
<reference evidence="3 4" key="1">
    <citation type="journal article" date="2024" name="J Genomics">
        <title>Draft genome sequencing and assembly of Favolaschia claudopus CIRM-BRFM 2984 isolated from oak limbs.</title>
        <authorList>
            <person name="Navarro D."/>
            <person name="Drula E."/>
            <person name="Chaduli D."/>
            <person name="Cazenave R."/>
            <person name="Ahrendt S."/>
            <person name="Wang J."/>
            <person name="Lipzen A."/>
            <person name="Daum C."/>
            <person name="Barry K."/>
            <person name="Grigoriev I.V."/>
            <person name="Favel A."/>
            <person name="Rosso M.N."/>
            <person name="Martin F."/>
        </authorList>
    </citation>
    <scope>NUCLEOTIDE SEQUENCE [LARGE SCALE GENOMIC DNA]</scope>
    <source>
        <strain evidence="3 4">CIRM-BRFM 2984</strain>
    </source>
</reference>
<evidence type="ECO:0000256" key="2">
    <source>
        <dbReference type="SAM" id="SignalP"/>
    </source>
</evidence>
<gene>
    <name evidence="3" type="ORF">R3P38DRAFT_3216973</name>
</gene>
<evidence type="ECO:0000256" key="1">
    <source>
        <dbReference type="SAM" id="MobiDB-lite"/>
    </source>
</evidence>
<dbReference type="AlphaFoldDB" id="A0AAW0A6D6"/>